<accession>A0A822Y826</accession>
<evidence type="ECO:0000313" key="1">
    <source>
        <dbReference type="EMBL" id="DAD27459.1"/>
    </source>
</evidence>
<proteinExistence type="predicted"/>
<gene>
    <name evidence="1" type="ORF">HUJ06_028927</name>
</gene>
<reference evidence="1 2" key="1">
    <citation type="journal article" date="2020" name="Mol. Biol. Evol.">
        <title>Distinct Expression and Methylation Patterns for Genes with Different Fates following a Single Whole-Genome Duplication in Flowering Plants.</title>
        <authorList>
            <person name="Shi T."/>
            <person name="Rahmani R.S."/>
            <person name="Gugger P.F."/>
            <person name="Wang M."/>
            <person name="Li H."/>
            <person name="Zhang Y."/>
            <person name="Li Z."/>
            <person name="Wang Q."/>
            <person name="Van de Peer Y."/>
            <person name="Marchal K."/>
            <person name="Chen J."/>
        </authorList>
    </citation>
    <scope>NUCLEOTIDE SEQUENCE [LARGE SCALE GENOMIC DNA]</scope>
    <source>
        <tissue evidence="1">Leaf</tissue>
    </source>
</reference>
<protein>
    <submittedName>
        <fullName evidence="1">Uncharacterized protein</fullName>
    </submittedName>
</protein>
<dbReference type="EMBL" id="DUZY01000002">
    <property type="protein sequence ID" value="DAD27459.1"/>
    <property type="molecule type" value="Genomic_DNA"/>
</dbReference>
<evidence type="ECO:0000313" key="2">
    <source>
        <dbReference type="Proteomes" id="UP000607653"/>
    </source>
</evidence>
<comment type="caution">
    <text evidence="1">The sequence shown here is derived from an EMBL/GenBank/DDBJ whole genome shotgun (WGS) entry which is preliminary data.</text>
</comment>
<keyword evidence="2" id="KW-1185">Reference proteome</keyword>
<dbReference type="Proteomes" id="UP000607653">
    <property type="component" value="Unassembled WGS sequence"/>
</dbReference>
<organism evidence="1 2">
    <name type="scientific">Nelumbo nucifera</name>
    <name type="common">Sacred lotus</name>
    <dbReference type="NCBI Taxonomy" id="4432"/>
    <lineage>
        <taxon>Eukaryota</taxon>
        <taxon>Viridiplantae</taxon>
        <taxon>Streptophyta</taxon>
        <taxon>Embryophyta</taxon>
        <taxon>Tracheophyta</taxon>
        <taxon>Spermatophyta</taxon>
        <taxon>Magnoliopsida</taxon>
        <taxon>Proteales</taxon>
        <taxon>Nelumbonaceae</taxon>
        <taxon>Nelumbo</taxon>
    </lineage>
</organism>
<dbReference type="AlphaFoldDB" id="A0A822Y826"/>
<name>A0A822Y826_NELNU</name>
<sequence>MPFFSIALCNLDYTSDEPGMRYLSSPWKVEAMDLRKSFFSIQLSPSQFTSANRSSNDTPSSSAVVCNSSTSRIFNSTKSQSASASLNEFTTPSFSLSVAANLSLTRSALSKSSASQISSNSLSSCLYFTETISTSSDAFLLLLATSFLVAKTEEANFRVCSNFLEI</sequence>